<evidence type="ECO:0000313" key="1">
    <source>
        <dbReference type="EMBL" id="EOS17803.1"/>
    </source>
</evidence>
<sequence>MFYEDNVVLDCNFAKILIINIKSIDNISIGVNIFVKHGERIKAWMNFIHENTI</sequence>
<proteinExistence type="predicted"/>
<gene>
    <name evidence="1" type="ORF">C803_02817</name>
</gene>
<reference evidence="1 2" key="1">
    <citation type="submission" date="2013-04" db="EMBL/GenBank/DDBJ databases">
        <title>The Genome Sequence of Parabacteroides goldsteinii dnLKV18.</title>
        <authorList>
            <consortium name="The Broad Institute Genomics Platform"/>
            <consortium name="The Broad Institute Genome Sequencing Center for Infectious Disease"/>
            <person name="Earl A."/>
            <person name="Xavier R."/>
            <person name="Kuhn K."/>
            <person name="Stappenbeck T."/>
            <person name="Walker B."/>
            <person name="Young S."/>
            <person name="Zeng Q."/>
            <person name="Gargeya S."/>
            <person name="Fitzgerald M."/>
            <person name="Haas B."/>
            <person name="Abouelleil A."/>
            <person name="Allen A.W."/>
            <person name="Alvarado L."/>
            <person name="Arachchi H.M."/>
            <person name="Berlin A.M."/>
            <person name="Chapman S.B."/>
            <person name="Gainer-Dewar J."/>
            <person name="Goldberg J."/>
            <person name="Griggs A."/>
            <person name="Gujja S."/>
            <person name="Hansen M."/>
            <person name="Howarth C."/>
            <person name="Imamovic A."/>
            <person name="Ireland A."/>
            <person name="Larimer J."/>
            <person name="McCowan C."/>
            <person name="Murphy C."/>
            <person name="Pearson M."/>
            <person name="Poon T.W."/>
            <person name="Priest M."/>
            <person name="Roberts A."/>
            <person name="Saif S."/>
            <person name="Shea T."/>
            <person name="Sisk P."/>
            <person name="Sykes S."/>
            <person name="Wortman J."/>
            <person name="Nusbaum C."/>
            <person name="Birren B."/>
        </authorList>
    </citation>
    <scope>NUCLEOTIDE SEQUENCE [LARGE SCALE GENOMIC DNA]</scope>
    <source>
        <strain evidence="2">dnLKV18</strain>
    </source>
</reference>
<dbReference type="Proteomes" id="UP000014140">
    <property type="component" value="Unassembled WGS sequence"/>
</dbReference>
<dbReference type="HOGENOM" id="CLU_3064398_0_0_10"/>
<comment type="caution">
    <text evidence="1">The sequence shown here is derived from an EMBL/GenBank/DDBJ whole genome shotgun (WGS) entry which is preliminary data.</text>
</comment>
<accession>S0GTE0</accession>
<dbReference type="AlphaFoldDB" id="S0GTE0"/>
<protein>
    <submittedName>
        <fullName evidence="1">Uncharacterized protein</fullName>
    </submittedName>
</protein>
<evidence type="ECO:0000313" key="2">
    <source>
        <dbReference type="Proteomes" id="UP000014140"/>
    </source>
</evidence>
<keyword evidence="2" id="KW-1185">Reference proteome</keyword>
<name>S0GTE0_9BACT</name>
<dbReference type="PATRIC" id="fig|1235789.3.peg.2807"/>
<dbReference type="EMBL" id="ASSQ01000013">
    <property type="protein sequence ID" value="EOS17803.1"/>
    <property type="molecule type" value="Genomic_DNA"/>
</dbReference>
<organism evidence="1 2">
    <name type="scientific">Parabacteroides goldsteinii dnLKV18</name>
    <dbReference type="NCBI Taxonomy" id="1235789"/>
    <lineage>
        <taxon>Bacteria</taxon>
        <taxon>Pseudomonadati</taxon>
        <taxon>Bacteroidota</taxon>
        <taxon>Bacteroidia</taxon>
        <taxon>Bacteroidales</taxon>
        <taxon>Tannerellaceae</taxon>
        <taxon>Parabacteroides</taxon>
    </lineage>
</organism>